<dbReference type="PANTHER" id="PTHR32347:SF23">
    <property type="entry name" value="BLL5650 PROTEIN"/>
    <property type="match status" value="1"/>
</dbReference>
<evidence type="ECO:0000313" key="4">
    <source>
        <dbReference type="Proteomes" id="UP000242515"/>
    </source>
</evidence>
<evidence type="ECO:0000256" key="2">
    <source>
        <dbReference type="ARBA" id="ARBA00023054"/>
    </source>
</evidence>
<keyword evidence="4" id="KW-1185">Reference proteome</keyword>
<dbReference type="STRING" id="988801.SAMN05216522_1182"/>
<dbReference type="PANTHER" id="PTHR32347">
    <property type="entry name" value="EFFLUX SYSTEM COMPONENT YKNX-RELATED"/>
    <property type="match status" value="1"/>
</dbReference>
<dbReference type="InterPro" id="IPR050465">
    <property type="entry name" value="UPF0194_transport"/>
</dbReference>
<sequence>MNLQPPIYTILYIFLVTGCDNYKSRTIGYIEDEYIYISTEIATEIKSIDINKGDKVSAGDILFNIDSYTLEKNDEKLEKNKKYEEAILKNMEKGIRKSEIDLINIDIEIVESEIIKAKSTLERKRKLQEKGFISKEDIESYELNLLRKRNELEKIKAELNNKMLPARIDELIAQKIKIEKLDIDIDNNKYEISRTAIKSPTAGVIHDILRKGGEFVTPGNPVLIMVPDGSKKIKFYINRKQLYKIKYSDSILVRVHDLHKEYVAVINYISPKPEYTPPMLYDDKNDTFVYLIEAKFKDQNVTLPAGIPVEIEL</sequence>
<evidence type="ECO:0000313" key="3">
    <source>
        <dbReference type="EMBL" id="SER26788.1"/>
    </source>
</evidence>
<evidence type="ECO:0000256" key="1">
    <source>
        <dbReference type="ARBA" id="ARBA00004196"/>
    </source>
</evidence>
<protein>
    <submittedName>
        <fullName evidence="3">HlyD family secretion protein</fullName>
    </submittedName>
</protein>
<gene>
    <name evidence="3" type="ORF">SAMN05216522_1182</name>
</gene>
<dbReference type="SUPFAM" id="SSF111369">
    <property type="entry name" value="HlyD-like secretion proteins"/>
    <property type="match status" value="1"/>
</dbReference>
<dbReference type="EMBL" id="FOGC01000018">
    <property type="protein sequence ID" value="SER26788.1"/>
    <property type="molecule type" value="Genomic_DNA"/>
</dbReference>
<dbReference type="Proteomes" id="UP000242515">
    <property type="component" value="Unassembled WGS sequence"/>
</dbReference>
<dbReference type="Gene3D" id="1.10.287.470">
    <property type="entry name" value="Helix hairpin bin"/>
    <property type="match status" value="1"/>
</dbReference>
<keyword evidence="2" id="KW-0175">Coiled coil</keyword>
<dbReference type="Gene3D" id="2.40.30.170">
    <property type="match status" value="1"/>
</dbReference>
<reference evidence="4" key="1">
    <citation type="submission" date="2016-10" db="EMBL/GenBank/DDBJ databases">
        <authorList>
            <person name="Varghese N."/>
            <person name="Submissions S."/>
        </authorList>
    </citation>
    <scope>NUCLEOTIDE SEQUENCE [LARGE SCALE GENOMIC DNA]</scope>
    <source>
        <strain evidence="4">8N4</strain>
    </source>
</reference>
<dbReference type="GO" id="GO:0030313">
    <property type="term" value="C:cell envelope"/>
    <property type="evidence" value="ECO:0007669"/>
    <property type="project" value="UniProtKB-SubCell"/>
</dbReference>
<name>A0A1H9MT27_9GAMM</name>
<organism evidence="3 4">
    <name type="scientific">Rosenbergiella nectarea</name>
    <dbReference type="NCBI Taxonomy" id="988801"/>
    <lineage>
        <taxon>Bacteria</taxon>
        <taxon>Pseudomonadati</taxon>
        <taxon>Pseudomonadota</taxon>
        <taxon>Gammaproteobacteria</taxon>
        <taxon>Enterobacterales</taxon>
        <taxon>Erwiniaceae</taxon>
        <taxon>Rosenbergiella</taxon>
    </lineage>
</organism>
<proteinExistence type="predicted"/>
<dbReference type="AlphaFoldDB" id="A0A1H9MT27"/>
<dbReference type="RefSeq" id="WP_177173188.1">
    <property type="nucleotide sequence ID" value="NZ_FOGC01000018.1"/>
</dbReference>
<dbReference type="Gene3D" id="2.40.50.100">
    <property type="match status" value="1"/>
</dbReference>
<accession>A0A1H9MT27</accession>
<comment type="subcellular location">
    <subcellularLocation>
        <location evidence="1">Cell envelope</location>
    </subcellularLocation>
</comment>